<feature type="region of interest" description="Disordered" evidence="1">
    <location>
        <begin position="278"/>
        <end position="349"/>
    </location>
</feature>
<feature type="compositionally biased region" description="Basic and acidic residues" evidence="1">
    <location>
        <begin position="278"/>
        <end position="289"/>
    </location>
</feature>
<protein>
    <submittedName>
        <fullName evidence="2">Uncharacterized protein</fullName>
    </submittedName>
</protein>
<dbReference type="EMBL" id="BFEA01000463">
    <property type="protein sequence ID" value="GBG84094.1"/>
    <property type="molecule type" value="Genomic_DNA"/>
</dbReference>
<proteinExistence type="predicted"/>
<feature type="region of interest" description="Disordered" evidence="1">
    <location>
        <begin position="1"/>
        <end position="26"/>
    </location>
</feature>
<evidence type="ECO:0000256" key="1">
    <source>
        <dbReference type="SAM" id="MobiDB-lite"/>
    </source>
</evidence>
<feature type="compositionally biased region" description="Low complexity" evidence="1">
    <location>
        <begin position="1"/>
        <end position="10"/>
    </location>
</feature>
<dbReference type="AlphaFoldDB" id="A0A388LP65"/>
<dbReference type="Proteomes" id="UP000265515">
    <property type="component" value="Unassembled WGS sequence"/>
</dbReference>
<dbReference type="Gramene" id="GBG84094">
    <property type="protein sequence ID" value="GBG84094"/>
    <property type="gene ID" value="CBR_g37969"/>
</dbReference>
<organism evidence="2 3">
    <name type="scientific">Chara braunii</name>
    <name type="common">Braun's stonewort</name>
    <dbReference type="NCBI Taxonomy" id="69332"/>
    <lineage>
        <taxon>Eukaryota</taxon>
        <taxon>Viridiplantae</taxon>
        <taxon>Streptophyta</taxon>
        <taxon>Charophyceae</taxon>
        <taxon>Charales</taxon>
        <taxon>Characeae</taxon>
        <taxon>Chara</taxon>
    </lineage>
</organism>
<feature type="compositionally biased region" description="Low complexity" evidence="1">
    <location>
        <begin position="320"/>
        <end position="337"/>
    </location>
</feature>
<sequence length="412" mass="45717">MAAVQEVVMEQEVRSPPPAPEGGNEEDDRMKELIHLCYEEGIIPTNLDPGEMTVVGREARFKVNTNIDQAKVNWLKAHAVMVISKEGARFLPRKVKDDIVRAYENKRTGDGTFDPLNFRRGRVRIESPNVVSYVARSTEVVTWLVNRGSDNVTLAKTAYNLEFKPLLTKAQLKAQGREEDESTFWVIAVQVPLDAMMYLEAHIRRAIGPIILMHPAEQDRMKPSLINIKFDVDPASRPNMKDVIWVDTFEGDSLEVKLASSETPRCRRCRVFFHTEEDCRRGSRQRDQASGKGQQVTRGNAGDQGQQPLPIYQGPLGTRPSSPSQQASSAHQHQQQHTQGGMIGDNNIHLNPLVSPALAAFQGGFPSPSRRSTGSELGPCTPIHVAGQSAHVQSGYAVRINVPALWYAADPS</sequence>
<gene>
    <name evidence="2" type="ORF">CBR_g37969</name>
</gene>
<feature type="compositionally biased region" description="Polar residues" evidence="1">
    <location>
        <begin position="291"/>
        <end position="307"/>
    </location>
</feature>
<reference evidence="2 3" key="1">
    <citation type="journal article" date="2018" name="Cell">
        <title>The Chara Genome: Secondary Complexity and Implications for Plant Terrestrialization.</title>
        <authorList>
            <person name="Nishiyama T."/>
            <person name="Sakayama H."/>
            <person name="Vries J.D."/>
            <person name="Buschmann H."/>
            <person name="Saint-Marcoux D."/>
            <person name="Ullrich K.K."/>
            <person name="Haas F.B."/>
            <person name="Vanderstraeten L."/>
            <person name="Becker D."/>
            <person name="Lang D."/>
            <person name="Vosolsobe S."/>
            <person name="Rombauts S."/>
            <person name="Wilhelmsson P.K.I."/>
            <person name="Janitza P."/>
            <person name="Kern R."/>
            <person name="Heyl A."/>
            <person name="Rumpler F."/>
            <person name="Villalobos L.I.A.C."/>
            <person name="Clay J.M."/>
            <person name="Skokan R."/>
            <person name="Toyoda A."/>
            <person name="Suzuki Y."/>
            <person name="Kagoshima H."/>
            <person name="Schijlen E."/>
            <person name="Tajeshwar N."/>
            <person name="Catarino B."/>
            <person name="Hetherington A.J."/>
            <person name="Saltykova A."/>
            <person name="Bonnot C."/>
            <person name="Breuninger H."/>
            <person name="Symeonidi A."/>
            <person name="Radhakrishnan G.V."/>
            <person name="Van Nieuwerburgh F."/>
            <person name="Deforce D."/>
            <person name="Chang C."/>
            <person name="Karol K.G."/>
            <person name="Hedrich R."/>
            <person name="Ulvskov P."/>
            <person name="Glockner G."/>
            <person name="Delwiche C.F."/>
            <person name="Petrasek J."/>
            <person name="Van de Peer Y."/>
            <person name="Friml J."/>
            <person name="Beilby M."/>
            <person name="Dolan L."/>
            <person name="Kohara Y."/>
            <person name="Sugano S."/>
            <person name="Fujiyama A."/>
            <person name="Delaux P.-M."/>
            <person name="Quint M."/>
            <person name="TheiBen G."/>
            <person name="Hagemann M."/>
            <person name="Harholt J."/>
            <person name="Dunand C."/>
            <person name="Zachgo S."/>
            <person name="Langdale J."/>
            <person name="Maumus F."/>
            <person name="Straeten D.V.D."/>
            <person name="Gould S.B."/>
            <person name="Rensing S.A."/>
        </authorList>
    </citation>
    <scope>NUCLEOTIDE SEQUENCE [LARGE SCALE GENOMIC DNA]</scope>
    <source>
        <strain evidence="2 3">S276</strain>
    </source>
</reference>
<name>A0A388LP65_CHABU</name>
<accession>A0A388LP65</accession>
<evidence type="ECO:0000313" key="3">
    <source>
        <dbReference type="Proteomes" id="UP000265515"/>
    </source>
</evidence>
<comment type="caution">
    <text evidence="2">The sequence shown here is derived from an EMBL/GenBank/DDBJ whole genome shotgun (WGS) entry which is preliminary data.</text>
</comment>
<evidence type="ECO:0000313" key="2">
    <source>
        <dbReference type="EMBL" id="GBG84094.1"/>
    </source>
</evidence>
<keyword evidence="3" id="KW-1185">Reference proteome</keyword>